<evidence type="ECO:0000256" key="4">
    <source>
        <dbReference type="ARBA" id="ARBA00023163"/>
    </source>
</evidence>
<dbReference type="InterPro" id="IPR000792">
    <property type="entry name" value="Tscrpt_reg_LuxR_C"/>
</dbReference>
<dbReference type="OrthoDB" id="6623348at2"/>
<evidence type="ECO:0000256" key="3">
    <source>
        <dbReference type="ARBA" id="ARBA00023159"/>
    </source>
</evidence>
<dbReference type="InterPro" id="IPR016032">
    <property type="entry name" value="Sig_transdc_resp-reg_C-effctor"/>
</dbReference>
<keyword evidence="2" id="KW-0238">DNA-binding</keyword>
<dbReference type="PANTHER" id="PTHR44688:SF16">
    <property type="entry name" value="DNA-BINDING TRANSCRIPTIONAL ACTIVATOR DEVR_DOSR"/>
    <property type="match status" value="1"/>
</dbReference>
<comment type="caution">
    <text evidence="6">The sequence shown here is derived from an EMBL/GenBank/DDBJ whole genome shotgun (WGS) entry which is preliminary data.</text>
</comment>
<proteinExistence type="predicted"/>
<evidence type="ECO:0000259" key="5">
    <source>
        <dbReference type="PROSITE" id="PS50043"/>
    </source>
</evidence>
<dbReference type="CDD" id="cd06170">
    <property type="entry name" value="LuxR_C_like"/>
    <property type="match status" value="1"/>
</dbReference>
<dbReference type="PROSITE" id="PS50043">
    <property type="entry name" value="HTH_LUXR_2"/>
    <property type="match status" value="1"/>
</dbReference>
<keyword evidence="1" id="KW-0805">Transcription regulation</keyword>
<evidence type="ECO:0000313" key="6">
    <source>
        <dbReference type="EMBL" id="OKB68821.1"/>
    </source>
</evidence>
<dbReference type="InterPro" id="IPR036388">
    <property type="entry name" value="WH-like_DNA-bd_sf"/>
</dbReference>
<keyword evidence="3" id="KW-0010">Activator</keyword>
<name>A0A1Q4P6Q4_SERMA</name>
<organism evidence="6 7">
    <name type="scientific">Serratia marcescens</name>
    <dbReference type="NCBI Taxonomy" id="615"/>
    <lineage>
        <taxon>Bacteria</taxon>
        <taxon>Pseudomonadati</taxon>
        <taxon>Pseudomonadota</taxon>
        <taxon>Gammaproteobacteria</taxon>
        <taxon>Enterobacterales</taxon>
        <taxon>Yersiniaceae</taxon>
        <taxon>Serratia</taxon>
    </lineage>
</organism>
<dbReference type="PANTHER" id="PTHR44688">
    <property type="entry name" value="DNA-BINDING TRANSCRIPTIONAL ACTIVATOR DEVR_DOSR"/>
    <property type="match status" value="1"/>
</dbReference>
<dbReference type="PRINTS" id="PR00038">
    <property type="entry name" value="HTHLUXR"/>
</dbReference>
<dbReference type="Pfam" id="PF00196">
    <property type="entry name" value="GerE"/>
    <property type="match status" value="1"/>
</dbReference>
<dbReference type="Proteomes" id="UP000185770">
    <property type="component" value="Unassembled WGS sequence"/>
</dbReference>
<gene>
    <name evidence="6" type="ORF">BHU62_01880</name>
</gene>
<dbReference type="Gene3D" id="1.10.10.10">
    <property type="entry name" value="Winged helix-like DNA-binding domain superfamily/Winged helix DNA-binding domain"/>
    <property type="match status" value="1"/>
</dbReference>
<evidence type="ECO:0000256" key="1">
    <source>
        <dbReference type="ARBA" id="ARBA00023015"/>
    </source>
</evidence>
<evidence type="ECO:0000256" key="2">
    <source>
        <dbReference type="ARBA" id="ARBA00023125"/>
    </source>
</evidence>
<dbReference type="EMBL" id="MJAO01000001">
    <property type="protein sequence ID" value="OKB68821.1"/>
    <property type="molecule type" value="Genomic_DNA"/>
</dbReference>
<dbReference type="SUPFAM" id="SSF46894">
    <property type="entry name" value="C-terminal effector domain of the bipartite response regulators"/>
    <property type="match status" value="1"/>
</dbReference>
<feature type="domain" description="HTH luxR-type" evidence="5">
    <location>
        <begin position="129"/>
        <end position="194"/>
    </location>
</feature>
<accession>A0A1Q4P6Q4</accession>
<protein>
    <recommendedName>
        <fullName evidence="5">HTH luxR-type domain-containing protein</fullName>
    </recommendedName>
</protein>
<reference evidence="6 7" key="1">
    <citation type="submission" date="2016-09" db="EMBL/GenBank/DDBJ databases">
        <title>Serratia marcescens MSU-97 and epiphytic antimycotic-producing bacteria.</title>
        <authorList>
            <person name="Matilla M.A."/>
        </authorList>
    </citation>
    <scope>NUCLEOTIDE SEQUENCE [LARGE SCALE GENOMIC DNA]</scope>
    <source>
        <strain evidence="6 7">MSU-97</strain>
    </source>
</reference>
<sequence>MSSVIKVAFIESDQYFKKGMLAALTAYFYIHGLKVYLVDNDRAHQADLIFHYFQAGQASCFCRYDSLYLKHRPFYFSLREECVRGRFDAGRCPLEAGVIYHGMAVQSALGSVVSALMQRGAEDEGRIRCTVQLDGLTPRQREVAKCIQKGMALAAVARTLGISTKTVSSHKTAIMRKMGLTRNSELYSWLRHGVISAVLKGYYISRD</sequence>
<dbReference type="AlphaFoldDB" id="A0A1Q4P6Q4"/>
<evidence type="ECO:0000313" key="7">
    <source>
        <dbReference type="Proteomes" id="UP000185770"/>
    </source>
</evidence>
<dbReference type="RefSeq" id="WP_073528885.1">
    <property type="nucleotide sequence ID" value="NZ_MJAO01000001.1"/>
</dbReference>
<keyword evidence="4" id="KW-0804">Transcription</keyword>
<dbReference type="GO" id="GO:0006355">
    <property type="term" value="P:regulation of DNA-templated transcription"/>
    <property type="evidence" value="ECO:0007669"/>
    <property type="project" value="InterPro"/>
</dbReference>
<dbReference type="GO" id="GO:0003677">
    <property type="term" value="F:DNA binding"/>
    <property type="evidence" value="ECO:0007669"/>
    <property type="project" value="UniProtKB-KW"/>
</dbReference>
<dbReference type="SMART" id="SM00421">
    <property type="entry name" value="HTH_LUXR"/>
    <property type="match status" value="1"/>
</dbReference>